<dbReference type="Proteomes" id="UP000237271">
    <property type="component" value="Unassembled WGS sequence"/>
</dbReference>
<dbReference type="AlphaFoldDB" id="A0A2P4XH90"/>
<organism evidence="2 3">
    <name type="scientific">Phytophthora palmivora</name>
    <dbReference type="NCBI Taxonomy" id="4796"/>
    <lineage>
        <taxon>Eukaryota</taxon>
        <taxon>Sar</taxon>
        <taxon>Stramenopiles</taxon>
        <taxon>Oomycota</taxon>
        <taxon>Peronosporomycetes</taxon>
        <taxon>Peronosporales</taxon>
        <taxon>Peronosporaceae</taxon>
        <taxon>Phytophthora</taxon>
    </lineage>
</organism>
<keyword evidence="3" id="KW-1185">Reference proteome</keyword>
<dbReference type="InterPro" id="IPR056924">
    <property type="entry name" value="SH3_Tf2-1"/>
</dbReference>
<gene>
    <name evidence="2" type="ORF">PHPALM_19484</name>
</gene>
<dbReference type="Pfam" id="PF24626">
    <property type="entry name" value="SH3_Tf2-1"/>
    <property type="match status" value="1"/>
</dbReference>
<dbReference type="EMBL" id="NCKW01010922">
    <property type="protein sequence ID" value="POM64919.1"/>
    <property type="molecule type" value="Genomic_DNA"/>
</dbReference>
<evidence type="ECO:0000313" key="2">
    <source>
        <dbReference type="EMBL" id="POM64919.1"/>
    </source>
</evidence>
<protein>
    <submittedName>
        <fullName evidence="2">Pol protein</fullName>
    </submittedName>
</protein>
<evidence type="ECO:0000259" key="1">
    <source>
        <dbReference type="Pfam" id="PF24626"/>
    </source>
</evidence>
<name>A0A2P4XH90_9STRA</name>
<evidence type="ECO:0000313" key="3">
    <source>
        <dbReference type="Proteomes" id="UP000237271"/>
    </source>
</evidence>
<sequence>MAEFAINNLVHASTGHTPFFVNAMRHPRLPSVLGAVAPSLSGGGSTVGTDSMRNHAQDKPVANKSKVFVPGTDTTKTHAQAGPIATTSDMSVPGTDTLKDTELNGNFSSTVMDFVQERQAVIRFVQDAIAASVDRQKLNADSVGRGNTNEFEKGSLVLLATQNLPTHATSAFGTSKLAPRFIGPFTVFERHGNAYTLDLPSNMRLHPTFYVGRLKLYLQPESPSSGDSSVTRGLASVRSQHQLLLWEQASWHLASSLRSRYFNGTEMHIRWKY</sequence>
<comment type="caution">
    <text evidence="2">The sequence shown here is derived from an EMBL/GenBank/DDBJ whole genome shotgun (WGS) entry which is preliminary data.</text>
</comment>
<dbReference type="OrthoDB" id="121099at2759"/>
<accession>A0A2P4XH90</accession>
<feature type="domain" description="Tf2-1-like SH3-like" evidence="1">
    <location>
        <begin position="154"/>
        <end position="217"/>
    </location>
</feature>
<reference evidence="2 3" key="1">
    <citation type="journal article" date="2017" name="Genome Biol. Evol.">
        <title>Phytophthora megakarya and P. palmivora, closely related causal agents of cacao black pod rot, underwent increases in genome sizes and gene numbers by different mechanisms.</title>
        <authorList>
            <person name="Ali S.S."/>
            <person name="Shao J."/>
            <person name="Lary D.J."/>
            <person name="Kronmiller B."/>
            <person name="Shen D."/>
            <person name="Strem M.D."/>
            <person name="Amoako-Attah I."/>
            <person name="Akrofi A.Y."/>
            <person name="Begoude B.A."/>
            <person name="Ten Hoopen G.M."/>
            <person name="Coulibaly K."/>
            <person name="Kebe B.I."/>
            <person name="Melnick R.L."/>
            <person name="Guiltinan M.J."/>
            <person name="Tyler B.M."/>
            <person name="Meinhardt L.W."/>
            <person name="Bailey B.A."/>
        </authorList>
    </citation>
    <scope>NUCLEOTIDE SEQUENCE [LARGE SCALE GENOMIC DNA]</scope>
    <source>
        <strain evidence="3">sbr112.9</strain>
    </source>
</reference>
<feature type="non-terminal residue" evidence="2">
    <location>
        <position position="273"/>
    </location>
</feature>
<proteinExistence type="predicted"/>